<sequence length="95" mass="11248">MLEQPTDLEQFHHLTELNFAMIRTKTGRGYYVNPYYIAAWSNVFMERLSSVKNMDEIFCPCTHEELKAFLMAVYPPQLRITGFAYSSRIVKIDYR</sequence>
<protein>
    <submittedName>
        <fullName evidence="3">BTB domain-containing protein</fullName>
    </submittedName>
</protein>
<evidence type="ECO:0000313" key="1">
    <source>
        <dbReference type="EMBL" id="VDO70796.1"/>
    </source>
</evidence>
<dbReference type="STRING" id="387005.A0A183HTB0"/>
<dbReference type="WBParaSite" id="OFLC_0001072201-mRNA-1">
    <property type="protein sequence ID" value="OFLC_0001072201-mRNA-1"/>
    <property type="gene ID" value="OFLC_0001072201"/>
</dbReference>
<evidence type="ECO:0000313" key="2">
    <source>
        <dbReference type="Proteomes" id="UP000267606"/>
    </source>
</evidence>
<gene>
    <name evidence="1" type="ORF">OFLC_LOCUS10721</name>
</gene>
<reference evidence="3" key="1">
    <citation type="submission" date="2016-06" db="UniProtKB">
        <authorList>
            <consortium name="WormBaseParasite"/>
        </authorList>
    </citation>
    <scope>IDENTIFICATION</scope>
</reference>
<keyword evidence="2" id="KW-1185">Reference proteome</keyword>
<organism evidence="3">
    <name type="scientific">Onchocerca flexuosa</name>
    <dbReference type="NCBI Taxonomy" id="387005"/>
    <lineage>
        <taxon>Eukaryota</taxon>
        <taxon>Metazoa</taxon>
        <taxon>Ecdysozoa</taxon>
        <taxon>Nematoda</taxon>
        <taxon>Chromadorea</taxon>
        <taxon>Rhabditida</taxon>
        <taxon>Spirurina</taxon>
        <taxon>Spiruromorpha</taxon>
        <taxon>Filarioidea</taxon>
        <taxon>Onchocercidae</taxon>
        <taxon>Onchocerca</taxon>
    </lineage>
</organism>
<proteinExistence type="predicted"/>
<name>A0A183HTB0_9BILA</name>
<reference evidence="1 2" key="2">
    <citation type="submission" date="2018-11" db="EMBL/GenBank/DDBJ databases">
        <authorList>
            <consortium name="Pathogen Informatics"/>
        </authorList>
    </citation>
    <scope>NUCLEOTIDE SEQUENCE [LARGE SCALE GENOMIC DNA]</scope>
</reference>
<evidence type="ECO:0000313" key="3">
    <source>
        <dbReference type="WBParaSite" id="OFLC_0001072201-mRNA-1"/>
    </source>
</evidence>
<accession>A0A183HTB0</accession>
<dbReference type="EMBL" id="UZAJ01014613">
    <property type="protein sequence ID" value="VDO70796.1"/>
    <property type="molecule type" value="Genomic_DNA"/>
</dbReference>
<dbReference type="AlphaFoldDB" id="A0A183HTB0"/>
<dbReference type="Proteomes" id="UP000267606">
    <property type="component" value="Unassembled WGS sequence"/>
</dbReference>